<evidence type="ECO:0000313" key="10">
    <source>
        <dbReference type="Proteomes" id="UP001156666"/>
    </source>
</evidence>
<dbReference type="InterPro" id="IPR013249">
    <property type="entry name" value="RNA_pol_sigma70_r4_t2"/>
</dbReference>
<dbReference type="GO" id="GO:0000428">
    <property type="term" value="C:DNA-directed RNA polymerase complex"/>
    <property type="evidence" value="ECO:0007669"/>
    <property type="project" value="UniProtKB-KW"/>
</dbReference>
<dbReference type="PANTHER" id="PTHR43133:SF8">
    <property type="entry name" value="RNA POLYMERASE SIGMA FACTOR HI_1459-RELATED"/>
    <property type="match status" value="1"/>
</dbReference>
<keyword evidence="9" id="KW-0240">DNA-directed RNA polymerase</keyword>
<evidence type="ECO:0000256" key="4">
    <source>
        <dbReference type="ARBA" id="ARBA00023125"/>
    </source>
</evidence>
<gene>
    <name evidence="9" type="ORF">GCM10007940_32010</name>
</gene>
<dbReference type="InterPro" id="IPR036388">
    <property type="entry name" value="WH-like_DNA-bd_sf"/>
</dbReference>
<dbReference type="Pfam" id="PF08281">
    <property type="entry name" value="Sigma70_r4_2"/>
    <property type="match status" value="1"/>
</dbReference>
<dbReference type="Gene3D" id="1.10.10.10">
    <property type="entry name" value="Winged helix-like DNA-binding domain superfamily/Winged helix DNA-binding domain"/>
    <property type="match status" value="1"/>
</dbReference>
<feature type="domain" description="RNA polymerase sigma factor 70 region 4 type 2" evidence="8">
    <location>
        <begin position="118"/>
        <end position="169"/>
    </location>
</feature>
<dbReference type="EMBL" id="BSOH01000021">
    <property type="protein sequence ID" value="GLR18585.1"/>
    <property type="molecule type" value="Genomic_DNA"/>
</dbReference>
<dbReference type="InterPro" id="IPR007627">
    <property type="entry name" value="RNA_pol_sigma70_r2"/>
</dbReference>
<organism evidence="9 10">
    <name type="scientific">Portibacter lacus</name>
    <dbReference type="NCBI Taxonomy" id="1099794"/>
    <lineage>
        <taxon>Bacteria</taxon>
        <taxon>Pseudomonadati</taxon>
        <taxon>Bacteroidota</taxon>
        <taxon>Saprospiria</taxon>
        <taxon>Saprospirales</taxon>
        <taxon>Haliscomenobacteraceae</taxon>
        <taxon>Portibacter</taxon>
    </lineage>
</organism>
<dbReference type="InterPro" id="IPR014284">
    <property type="entry name" value="RNA_pol_sigma-70_dom"/>
</dbReference>
<evidence type="ECO:0000259" key="7">
    <source>
        <dbReference type="Pfam" id="PF04542"/>
    </source>
</evidence>
<evidence type="ECO:0000256" key="6">
    <source>
        <dbReference type="RuleBase" id="RU000716"/>
    </source>
</evidence>
<keyword evidence="2 6" id="KW-0805">Transcription regulation</keyword>
<dbReference type="Gene3D" id="1.10.1740.10">
    <property type="match status" value="1"/>
</dbReference>
<keyword evidence="10" id="KW-1185">Reference proteome</keyword>
<dbReference type="AlphaFoldDB" id="A0AA37WHB2"/>
<sequence>MNNTSIHADLVRMCIKGDRNSQQKLYQQYSKAMYNICLRMMGNKMDAEDVLQGSFIDVFRNLKKFRGDASVGSWIKRIVINNCLNQIKKNKMSFADMPDHASEITEETNEKMQYDIAAVHKAIQQLPDGYRTILNLYLLEGYSHEEISEILDISTSTSKSQFSRAKSKLREIIKSRDHLKIEL</sequence>
<evidence type="ECO:0000259" key="8">
    <source>
        <dbReference type="Pfam" id="PF08281"/>
    </source>
</evidence>
<accession>A0AA37WHB2</accession>
<dbReference type="GO" id="GO:0016987">
    <property type="term" value="F:sigma factor activity"/>
    <property type="evidence" value="ECO:0007669"/>
    <property type="project" value="UniProtKB-KW"/>
</dbReference>
<dbReference type="GO" id="GO:0006352">
    <property type="term" value="P:DNA-templated transcription initiation"/>
    <property type="evidence" value="ECO:0007669"/>
    <property type="project" value="InterPro"/>
</dbReference>
<comment type="caution">
    <text evidence="9">The sequence shown here is derived from an EMBL/GenBank/DDBJ whole genome shotgun (WGS) entry which is preliminary data.</text>
</comment>
<dbReference type="PROSITE" id="PS01063">
    <property type="entry name" value="SIGMA70_ECF"/>
    <property type="match status" value="1"/>
</dbReference>
<dbReference type="Pfam" id="PF04542">
    <property type="entry name" value="Sigma70_r2"/>
    <property type="match status" value="1"/>
</dbReference>
<evidence type="ECO:0000256" key="1">
    <source>
        <dbReference type="ARBA" id="ARBA00010641"/>
    </source>
</evidence>
<dbReference type="InterPro" id="IPR039425">
    <property type="entry name" value="RNA_pol_sigma-70-like"/>
</dbReference>
<dbReference type="CDD" id="cd06171">
    <property type="entry name" value="Sigma70_r4"/>
    <property type="match status" value="1"/>
</dbReference>
<dbReference type="InterPro" id="IPR013325">
    <property type="entry name" value="RNA_pol_sigma_r2"/>
</dbReference>
<proteinExistence type="inferred from homology"/>
<evidence type="ECO:0000256" key="2">
    <source>
        <dbReference type="ARBA" id="ARBA00023015"/>
    </source>
</evidence>
<dbReference type="SUPFAM" id="SSF88659">
    <property type="entry name" value="Sigma3 and sigma4 domains of RNA polymerase sigma factors"/>
    <property type="match status" value="1"/>
</dbReference>
<dbReference type="GO" id="GO:0003677">
    <property type="term" value="F:DNA binding"/>
    <property type="evidence" value="ECO:0007669"/>
    <property type="project" value="UniProtKB-KW"/>
</dbReference>
<dbReference type="RefSeq" id="WP_235294291.1">
    <property type="nucleotide sequence ID" value="NZ_BSOH01000021.1"/>
</dbReference>
<reference evidence="9" key="1">
    <citation type="journal article" date="2014" name="Int. J. Syst. Evol. Microbiol.">
        <title>Complete genome sequence of Corynebacterium casei LMG S-19264T (=DSM 44701T), isolated from a smear-ripened cheese.</title>
        <authorList>
            <consortium name="US DOE Joint Genome Institute (JGI-PGF)"/>
            <person name="Walter F."/>
            <person name="Albersmeier A."/>
            <person name="Kalinowski J."/>
            <person name="Ruckert C."/>
        </authorList>
    </citation>
    <scope>NUCLEOTIDE SEQUENCE</scope>
    <source>
        <strain evidence="9">NBRC 108769</strain>
    </source>
</reference>
<dbReference type="InterPro" id="IPR000838">
    <property type="entry name" value="RNA_pol_sigma70_ECF_CS"/>
</dbReference>
<name>A0AA37WHB2_9BACT</name>
<dbReference type="NCBIfam" id="TIGR02937">
    <property type="entry name" value="sigma70-ECF"/>
    <property type="match status" value="1"/>
</dbReference>
<keyword evidence="3 6" id="KW-0731">Sigma factor</keyword>
<dbReference type="InterPro" id="IPR013324">
    <property type="entry name" value="RNA_pol_sigma_r3/r4-like"/>
</dbReference>
<comment type="similarity">
    <text evidence="1 6">Belongs to the sigma-70 factor family. ECF subfamily.</text>
</comment>
<dbReference type="SUPFAM" id="SSF88946">
    <property type="entry name" value="Sigma2 domain of RNA polymerase sigma factors"/>
    <property type="match status" value="1"/>
</dbReference>
<dbReference type="Proteomes" id="UP001156666">
    <property type="component" value="Unassembled WGS sequence"/>
</dbReference>
<keyword evidence="5 6" id="KW-0804">Transcription</keyword>
<evidence type="ECO:0000313" key="9">
    <source>
        <dbReference type="EMBL" id="GLR18585.1"/>
    </source>
</evidence>
<evidence type="ECO:0000256" key="5">
    <source>
        <dbReference type="ARBA" id="ARBA00023163"/>
    </source>
</evidence>
<keyword evidence="4 6" id="KW-0238">DNA-binding</keyword>
<evidence type="ECO:0000256" key="3">
    <source>
        <dbReference type="ARBA" id="ARBA00023082"/>
    </source>
</evidence>
<protein>
    <recommendedName>
        <fullName evidence="6">RNA polymerase sigma factor</fullName>
    </recommendedName>
</protein>
<reference evidence="9" key="2">
    <citation type="submission" date="2023-01" db="EMBL/GenBank/DDBJ databases">
        <title>Draft genome sequence of Portibacter lacus strain NBRC 108769.</title>
        <authorList>
            <person name="Sun Q."/>
            <person name="Mori K."/>
        </authorList>
    </citation>
    <scope>NUCLEOTIDE SEQUENCE</scope>
    <source>
        <strain evidence="9">NBRC 108769</strain>
    </source>
</reference>
<feature type="domain" description="RNA polymerase sigma-70 region 2" evidence="7">
    <location>
        <begin position="25"/>
        <end position="91"/>
    </location>
</feature>
<dbReference type="PANTHER" id="PTHR43133">
    <property type="entry name" value="RNA POLYMERASE ECF-TYPE SIGMA FACTO"/>
    <property type="match status" value="1"/>
</dbReference>